<evidence type="ECO:0000313" key="14">
    <source>
        <dbReference type="EMBL" id="MDW2898188.1"/>
    </source>
</evidence>
<dbReference type="EMBL" id="JAWPEX010000004">
    <property type="protein sequence ID" value="MDW2898188.1"/>
    <property type="molecule type" value="Genomic_DNA"/>
</dbReference>
<keyword evidence="2 12" id="KW-0540">Nuclease</keyword>
<dbReference type="Proteomes" id="UP001276398">
    <property type="component" value="Unassembled WGS sequence"/>
</dbReference>
<dbReference type="NCBIfam" id="TIGR01865">
    <property type="entry name" value="cas_Csn1"/>
    <property type="match status" value="1"/>
</dbReference>
<keyword evidence="6 12" id="KW-0460">Magnesium</keyword>
<feature type="binding site" evidence="12">
    <location>
        <position position="564"/>
    </location>
    <ligand>
        <name>Mg(2+)</name>
        <dbReference type="ChEBI" id="CHEBI:18420"/>
        <label>1</label>
    </ligand>
</feature>
<dbReference type="GO" id="GO:0003677">
    <property type="term" value="F:DNA binding"/>
    <property type="evidence" value="ECO:0007669"/>
    <property type="project" value="UniProtKB-UniRule"/>
</dbReference>
<comment type="similarity">
    <text evidence="12">Belongs to the CRISPR-associated Cas9 family.</text>
</comment>
<dbReference type="AlphaFoldDB" id="A0AAJ2P6B2"/>
<feature type="binding site" evidence="12">
    <location>
        <position position="823"/>
    </location>
    <ligand>
        <name>Mg(2+)</name>
        <dbReference type="ChEBI" id="CHEBI:18420"/>
        <label>2</label>
    </ligand>
</feature>
<dbReference type="RefSeq" id="WP_318082563.1">
    <property type="nucleotide sequence ID" value="NZ_JAWPEX010000004.1"/>
</dbReference>
<reference evidence="14" key="1">
    <citation type="submission" date="2023-10" db="EMBL/GenBank/DDBJ databases">
        <title>Genome sequences of Mycoplasma ovipneumoniae isolated from goats.</title>
        <authorList>
            <person name="Spergser J."/>
        </authorList>
    </citation>
    <scope>NUCLEOTIDE SEQUENCE</scope>
    <source>
        <strain evidence="14">279</strain>
    </source>
</reference>
<comment type="domain">
    <text evidence="12">Has 2 endonuclease domains. The discontinuous RuvC-like domain cleaves the target DNA noncomplementary to crRNA while the HNH nuclease domain cleaves the target DNA complementary to crRNA.</text>
</comment>
<evidence type="ECO:0000256" key="11">
    <source>
        <dbReference type="ARBA" id="ARBA00046380"/>
    </source>
</evidence>
<sequence>MYNKKNITIGFDLGIASVGWAIIDSTTSKILNWGTRTFEERKTANERRAFRSIRRNIRRKVYRNQKFINLILKYKDLFELENISDIQRVNKKDTENYEKILSFFTEIYRKCAAKHSNILEVKVKALDSKIEKLDLIWILHDYLENRGFFYDLEEENVADKYEGIEHPSILLYDFFKKNGFFKSNSSIPKDLGGYSFSNLQWVNEIKKLFEVQEINPEFNEKFLNLFTSVRDFAKGPGSEHSASEYGIFQKDEDGKVAKKYDNIWDKTIGKCSFFVDKNRSPVNYPSYEIFNLLNQLINLSTELKTEHKKIWQLSSNDRNELLDELLKVKENAKIISISLKKSEIKKIILKDFEFEKSDIDDQDTIEGRKIIKEEPTTKLEVTKHLLATIYSHSSDSNWVNINNILEFLPYLDEICIILDREKSRGQDEVLKKLTEKNIFEKLKIDSEKQLDFVKSIFSNTKFNFKKIGNFSLDAINEFLPKMFEQNKNSEYLKWKDEEIRKKWEEQKAKLGKTDKKTKYLNPRIFQDEIISPGTKNTFEQAVLVLNQIIKKYSKENIIDAIVIESPREKNDKETIKKIKQRIKEGKDKNLEKLFKILNLERGGYKLSDLKTKPARLLNKLRLYHQQEGVDLYTLTKIDIDDLINNSQKYEIDHIIPYSMSYDDSQANKILTTKAENLKKGKLIASEYIKTKGDKFYNEYYEKAKELFNKKNKKTKKLDSYVDLDEDSAKNRFRFLTLQDYDEFQVEFLARNLNDTRYSTKLFYHALIDHFENNEFFTYIDQNSSSHKVKISTIKGHVTRYFRSKPSYINKQDIEKKRENNEHHAVDAAIVAIIGNENRQIANLLTLADNKNDKKFILHDENYKENIETGELVKISKFEAEKLAKVEDLKKIIQEKYEEAKNHIPIKFSRKIRSTLNGGLSDQTLYGFKYDEKEEKYFKIIKKNLITSKNTELKKYFENPFGKTVDTKGVEKSEYTVLMAQSHLSEFNKLKEIFEKYNGFSNKSGNAFVEYMNDLALKEPNLKAEIESANSVKKLLYYNYKPTDEITYYDNINKKNFKRFYKNIRIIEYKSVPIKFKILSKHDGGKSFKDDLFSLYSLVYKVYEKGKEIYKSIPINSLTTKFGINKFDFLDENLYNKEKLYAYKSNFKKPIPVNCKPIFALKKGTILKKKILNIDDFKETKEAEEGNYYFISKISKRFNSDTGYGLKPLTFNVSEAVTEPPTNSIFQQYIPIHLDELGNEYPIKIKEHTDDEKLMCTIK</sequence>
<dbReference type="InterPro" id="IPR041383">
    <property type="entry name" value="RuvC_III"/>
</dbReference>
<dbReference type="GO" id="GO:0043571">
    <property type="term" value="P:maintenance of CRISPR repeat elements"/>
    <property type="evidence" value="ECO:0007669"/>
    <property type="project" value="UniProtKB-UniRule"/>
</dbReference>
<keyword evidence="7 12" id="KW-0694">RNA-binding</keyword>
<feature type="binding site" evidence="12">
    <location>
        <position position="568"/>
    </location>
    <ligand>
        <name>Mg(2+)</name>
        <dbReference type="ChEBI" id="CHEBI:18420"/>
        <label>1</label>
    </ligand>
</feature>
<dbReference type="GO" id="GO:0004519">
    <property type="term" value="F:endonuclease activity"/>
    <property type="evidence" value="ECO:0007669"/>
    <property type="project" value="UniProtKB-UniRule"/>
</dbReference>
<proteinExistence type="inferred from homology"/>
<evidence type="ECO:0000256" key="6">
    <source>
        <dbReference type="ARBA" id="ARBA00022842"/>
    </source>
</evidence>
<dbReference type="EC" id="3.1.-.-" evidence="12"/>
<dbReference type="InterPro" id="IPR003615">
    <property type="entry name" value="HNH_nuc"/>
</dbReference>
<feature type="binding site" evidence="12">
    <location>
        <position position="12"/>
    </location>
    <ligand>
        <name>Mg(2+)</name>
        <dbReference type="ChEBI" id="CHEBI:18420"/>
        <label>2</label>
    </ligand>
</feature>
<keyword evidence="10" id="KW-0464">Manganese</keyword>
<dbReference type="InterPro" id="IPR028629">
    <property type="entry name" value="Cas9"/>
</dbReference>
<dbReference type="Pfam" id="PF18541">
    <property type="entry name" value="RuvC_III"/>
    <property type="match status" value="1"/>
</dbReference>
<evidence type="ECO:0000256" key="3">
    <source>
        <dbReference type="ARBA" id="ARBA00022723"/>
    </source>
</evidence>
<dbReference type="Gene3D" id="3.30.420.10">
    <property type="entry name" value="Ribonuclease H-like superfamily/Ribonuclease H"/>
    <property type="match status" value="2"/>
</dbReference>
<organism evidence="14 15">
    <name type="scientific">Mesomycoplasma ovipneumoniae</name>
    <dbReference type="NCBI Taxonomy" id="29562"/>
    <lineage>
        <taxon>Bacteria</taxon>
        <taxon>Bacillati</taxon>
        <taxon>Mycoplasmatota</taxon>
        <taxon>Mycoplasmoidales</taxon>
        <taxon>Metamycoplasmataceae</taxon>
        <taxon>Mesomycoplasma</taxon>
    </lineage>
</organism>
<keyword evidence="9 12" id="KW-0238">DNA-binding</keyword>
<evidence type="ECO:0000259" key="13">
    <source>
        <dbReference type="PROSITE" id="PS51749"/>
    </source>
</evidence>
<comment type="function">
    <text evidence="12">CRISPR (clustered regularly interspaced short palindromic repeat) is an adaptive immune system that provides protection against mobile genetic elements (viruses, transposable elements and conjugative plasmids). CRISPR clusters contain spacers, sequences complementary to antecedent mobile elements, and target invading nucleic acids. CRISPR clusters are transcribed and processed into CRISPR RNA (crRNA). In type II CRISPR systems correct processing of pre-crRNA requires a trans-encoded small RNA (tracrRNA), endogenous ribonuclease 3 (rnc) and this protein. The tracrRNA serves as a guide for ribonuclease 3-aided processing of pre-crRNA. Subsequently Cas9/crRNA/tracrRNA endonucleolytically cleaves linear or circular dsDNA target complementary to the spacer; Cas9 is inactive in the absence of the 2 guide RNAs (gRNA). Cas9 recognizes the protospacer adjacent motif (PAM) in the CRISPR repeat sequences to help distinguish self versus nonself, as targets within the bacterial CRISPR locus do not have PAMs. PAM recognition is also required for catalytic activity.</text>
</comment>
<evidence type="ECO:0000256" key="10">
    <source>
        <dbReference type="ARBA" id="ARBA00023211"/>
    </source>
</evidence>
<evidence type="ECO:0000256" key="12">
    <source>
        <dbReference type="HAMAP-Rule" id="MF_01480"/>
    </source>
</evidence>
<dbReference type="HAMAP" id="MF_01480">
    <property type="entry name" value="Cas9"/>
    <property type="match status" value="1"/>
</dbReference>
<comment type="subunit">
    <text evidence="11 12">Monomer. Binds crRNA and tracrRNA.</text>
</comment>
<feature type="domain" description="HNH Cas9-type" evidence="13">
    <location>
        <begin position="568"/>
        <end position="737"/>
    </location>
</feature>
<feature type="active site" description="Proton acceptor for HNH nuclease domain" evidence="12">
    <location>
        <position position="653"/>
    </location>
</feature>
<keyword evidence="4 12" id="KW-0255">Endonuclease</keyword>
<evidence type="ECO:0000256" key="9">
    <source>
        <dbReference type="ARBA" id="ARBA00023125"/>
    </source>
</evidence>
<accession>A0AAJ2P6B2</accession>
<evidence type="ECO:0000256" key="4">
    <source>
        <dbReference type="ARBA" id="ARBA00022759"/>
    </source>
</evidence>
<evidence type="ECO:0000256" key="8">
    <source>
        <dbReference type="ARBA" id="ARBA00023118"/>
    </source>
</evidence>
<dbReference type="Pfam" id="PF13395">
    <property type="entry name" value="HNH_4"/>
    <property type="match status" value="1"/>
</dbReference>
<feature type="binding site" evidence="12">
    <location>
        <position position="12"/>
    </location>
    <ligand>
        <name>Mg(2+)</name>
        <dbReference type="ChEBI" id="CHEBI:18420"/>
        <label>1</label>
    </ligand>
</feature>
<dbReference type="GO" id="GO:0046872">
    <property type="term" value="F:metal ion binding"/>
    <property type="evidence" value="ECO:0007669"/>
    <property type="project" value="UniProtKB-UniRule"/>
</dbReference>
<comment type="cofactor">
    <cofactor evidence="1 12">
        <name>Mg(2+)</name>
        <dbReference type="ChEBI" id="CHEBI:18420"/>
    </cofactor>
</comment>
<feature type="active site" description="For RuvC-like nuclease domain" evidence="12">
    <location>
        <position position="12"/>
    </location>
</feature>
<dbReference type="InterPro" id="IPR036397">
    <property type="entry name" value="RNaseH_sf"/>
</dbReference>
<dbReference type="GO" id="GO:0051607">
    <property type="term" value="P:defense response to virus"/>
    <property type="evidence" value="ECO:0007669"/>
    <property type="project" value="UniProtKB-UniRule"/>
</dbReference>
<protein>
    <recommendedName>
        <fullName evidence="12">CRISPR-associated endonuclease Cas9</fullName>
        <ecNumber evidence="12">3.1.-.-</ecNumber>
    </recommendedName>
</protein>
<feature type="binding site" evidence="12">
    <location>
        <position position="568"/>
    </location>
    <ligand>
        <name>Mg(2+)</name>
        <dbReference type="ChEBI" id="CHEBI:18420"/>
        <label>2</label>
    </ligand>
</feature>
<dbReference type="GO" id="GO:0003723">
    <property type="term" value="F:RNA binding"/>
    <property type="evidence" value="ECO:0007669"/>
    <property type="project" value="UniProtKB-UniRule"/>
</dbReference>
<evidence type="ECO:0000256" key="7">
    <source>
        <dbReference type="ARBA" id="ARBA00022884"/>
    </source>
</evidence>
<evidence type="ECO:0000256" key="5">
    <source>
        <dbReference type="ARBA" id="ARBA00022801"/>
    </source>
</evidence>
<evidence type="ECO:0000313" key="15">
    <source>
        <dbReference type="Proteomes" id="UP001276398"/>
    </source>
</evidence>
<keyword evidence="3 12" id="KW-0479">Metal-binding</keyword>
<comment type="caution">
    <text evidence="14">The sequence shown here is derived from an EMBL/GenBank/DDBJ whole genome shotgun (WGS) entry which is preliminary data.</text>
</comment>
<evidence type="ECO:0000256" key="2">
    <source>
        <dbReference type="ARBA" id="ARBA00022722"/>
    </source>
</evidence>
<keyword evidence="8 12" id="KW-0051">Antiviral defense</keyword>
<gene>
    <name evidence="12 14" type="primary">cas9</name>
    <name evidence="14" type="ORF">R7V77_02505</name>
</gene>
<keyword evidence="5 12" id="KW-0378">Hydrolase</keyword>
<evidence type="ECO:0000256" key="1">
    <source>
        <dbReference type="ARBA" id="ARBA00001946"/>
    </source>
</evidence>
<name>A0AAJ2P6B2_9BACT</name>
<dbReference type="GO" id="GO:0016787">
    <property type="term" value="F:hydrolase activity"/>
    <property type="evidence" value="ECO:0007669"/>
    <property type="project" value="UniProtKB-KW"/>
</dbReference>
<dbReference type="InterPro" id="IPR033114">
    <property type="entry name" value="HNH_CAS9"/>
</dbReference>
<dbReference type="PROSITE" id="PS51749">
    <property type="entry name" value="HNH_CAS9"/>
    <property type="match status" value="1"/>
</dbReference>